<dbReference type="RefSeq" id="WP_084049163.1">
    <property type="nucleotide sequence ID" value="NZ_FWWU01000009.1"/>
</dbReference>
<sequence length="307" mass="32723">MRAPLPCALLAVPLLLAGCIPAAAVPTHTAALDFGGSAPDVVIFAMSGRCGTGCAAPRDNWDYLTARGTVDRLADVFAAAGYRVEAAGYASNAAPAFSSRLTHTPQRGYAALEADYARLQTAWPGQPRPRVVLLGHSQGVAWLHHLARVTPEQPVALQIDLDGICAAWVSDHGAALASWPQDPARPSPLEACSLFRLGSRTLRGKDIVWPNVARNLEVQSKRLPSLTGAGGGFAFNYLFEVTPNARVDGSVAGTERFVSAREDHSAVSYPNSDSLRWVSEHVTELTVDWKRADLARLASFSSSATVR</sequence>
<gene>
    <name evidence="2" type="ORF">SAMN00790413_01753</name>
</gene>
<keyword evidence="1" id="KW-0732">Signal</keyword>
<keyword evidence="3" id="KW-1185">Reference proteome</keyword>
<evidence type="ECO:0000256" key="1">
    <source>
        <dbReference type="SAM" id="SignalP"/>
    </source>
</evidence>
<reference evidence="2 3" key="1">
    <citation type="submission" date="2017-04" db="EMBL/GenBank/DDBJ databases">
        <authorList>
            <person name="Afonso C.L."/>
            <person name="Miller P.J."/>
            <person name="Scott M.A."/>
            <person name="Spackman E."/>
            <person name="Goraichik I."/>
            <person name="Dimitrov K.M."/>
            <person name="Suarez D.L."/>
            <person name="Swayne D.E."/>
        </authorList>
    </citation>
    <scope>NUCLEOTIDE SEQUENCE [LARGE SCALE GENOMIC DNA]</scope>
    <source>
        <strain evidence="2 3">KR-140</strain>
    </source>
</reference>
<evidence type="ECO:0008006" key="4">
    <source>
        <dbReference type="Google" id="ProtNLM"/>
    </source>
</evidence>
<proteinExistence type="predicted"/>
<organism evidence="2 3">
    <name type="scientific">Deinococcus hopiensis KR-140</name>
    <dbReference type="NCBI Taxonomy" id="695939"/>
    <lineage>
        <taxon>Bacteria</taxon>
        <taxon>Thermotogati</taxon>
        <taxon>Deinococcota</taxon>
        <taxon>Deinococci</taxon>
        <taxon>Deinococcales</taxon>
        <taxon>Deinococcaceae</taxon>
        <taxon>Deinococcus</taxon>
    </lineage>
</organism>
<dbReference type="OrthoDB" id="68230at2"/>
<dbReference type="SUPFAM" id="SSF53474">
    <property type="entry name" value="alpha/beta-Hydrolases"/>
    <property type="match status" value="1"/>
</dbReference>
<feature type="chain" id="PRO_5012190371" description="Alpha/beta hydrolase family protein" evidence="1">
    <location>
        <begin position="25"/>
        <end position="307"/>
    </location>
</feature>
<dbReference type="PROSITE" id="PS51257">
    <property type="entry name" value="PROKAR_LIPOPROTEIN"/>
    <property type="match status" value="1"/>
</dbReference>
<evidence type="ECO:0000313" key="3">
    <source>
        <dbReference type="Proteomes" id="UP000192582"/>
    </source>
</evidence>
<feature type="signal peptide" evidence="1">
    <location>
        <begin position="1"/>
        <end position="24"/>
    </location>
</feature>
<dbReference type="EMBL" id="FWWU01000009">
    <property type="protein sequence ID" value="SMB92879.1"/>
    <property type="molecule type" value="Genomic_DNA"/>
</dbReference>
<protein>
    <recommendedName>
        <fullName evidence="4">Alpha/beta hydrolase family protein</fullName>
    </recommendedName>
</protein>
<dbReference type="Gene3D" id="3.40.50.1820">
    <property type="entry name" value="alpha/beta hydrolase"/>
    <property type="match status" value="1"/>
</dbReference>
<dbReference type="AlphaFoldDB" id="A0A1W1VHM9"/>
<dbReference type="Proteomes" id="UP000192582">
    <property type="component" value="Unassembled WGS sequence"/>
</dbReference>
<name>A0A1W1VHM9_9DEIO</name>
<evidence type="ECO:0000313" key="2">
    <source>
        <dbReference type="EMBL" id="SMB92879.1"/>
    </source>
</evidence>
<dbReference type="InterPro" id="IPR029058">
    <property type="entry name" value="AB_hydrolase_fold"/>
</dbReference>
<accession>A0A1W1VHM9</accession>